<evidence type="ECO:0000313" key="3">
    <source>
        <dbReference type="Proteomes" id="UP000320735"/>
    </source>
</evidence>
<name>A0A5C6BNB1_9PLAN</name>
<keyword evidence="1" id="KW-0732">Signal</keyword>
<evidence type="ECO:0000313" key="2">
    <source>
        <dbReference type="EMBL" id="TWU12921.1"/>
    </source>
</evidence>
<dbReference type="AlphaFoldDB" id="A0A5C6BNB1"/>
<dbReference type="RefSeq" id="WP_146370332.1">
    <property type="nucleotide sequence ID" value="NZ_SJPP01000001.1"/>
</dbReference>
<accession>A0A5C6BNB1</accession>
<evidence type="ECO:0000256" key="1">
    <source>
        <dbReference type="SAM" id="SignalP"/>
    </source>
</evidence>
<feature type="signal peptide" evidence="1">
    <location>
        <begin position="1"/>
        <end position="28"/>
    </location>
</feature>
<protein>
    <submittedName>
        <fullName evidence="2">Uncharacterized protein</fullName>
    </submittedName>
</protein>
<dbReference type="EMBL" id="SJPP01000001">
    <property type="protein sequence ID" value="TWU12921.1"/>
    <property type="molecule type" value="Genomic_DNA"/>
</dbReference>
<feature type="chain" id="PRO_5023110515" evidence="1">
    <location>
        <begin position="29"/>
        <end position="474"/>
    </location>
</feature>
<comment type="caution">
    <text evidence="2">The sequence shown here is derived from an EMBL/GenBank/DDBJ whole genome shotgun (WGS) entry which is preliminary data.</text>
</comment>
<dbReference type="OrthoDB" id="9897546at2"/>
<dbReference type="Proteomes" id="UP000320735">
    <property type="component" value="Unassembled WGS sequence"/>
</dbReference>
<keyword evidence="3" id="KW-1185">Reference proteome</keyword>
<sequence precursor="true">MGTERKWQRHISVLLAQCLIFMTLACSATPTRADSPQTIEMELAGQDGNEQHGYGNCQWLHPHDKCQEPELQLPELVSENPVFYAAKFGEADDRVFTFVIDESDGTDQGYDVVYADADNDNRIDPETERFPFTLGSSSKTKPVRIRLLVANGDIITPYYVDFTAFRYRDKKHPQKKVHANLRNSSYYLGEADFEGRRHKFIVLDLNSNGRYNDYEPKLFKGDRLLIDLDGDGRFRSFDDPKKNESFPLSRFTSVAGRWFSIVPSPDGSRAKVAAADPPVGVLEASPHIKRVSVRSSSQTLDLVFNEGRAEAIVGAYEVHSVELTSPKGESLEWSLVSRIDKDRPKLVVAKGEILKFEFGEPLRVELEVEPQENRARMVKLRMQIVGNRGENYLYNEDREIVAPPGLIVLDSNERPVATWPVRNGIVLGENGNSWSIPRSFTGKYELWPVVDLPGLDFETVGREVEFREGEIVSP</sequence>
<proteinExistence type="predicted"/>
<organism evidence="2 3">
    <name type="scientific">Symmachiella macrocystis</name>
    <dbReference type="NCBI Taxonomy" id="2527985"/>
    <lineage>
        <taxon>Bacteria</taxon>
        <taxon>Pseudomonadati</taxon>
        <taxon>Planctomycetota</taxon>
        <taxon>Planctomycetia</taxon>
        <taxon>Planctomycetales</taxon>
        <taxon>Planctomycetaceae</taxon>
        <taxon>Symmachiella</taxon>
    </lineage>
</organism>
<dbReference type="PROSITE" id="PS51257">
    <property type="entry name" value="PROKAR_LIPOPROTEIN"/>
    <property type="match status" value="1"/>
</dbReference>
<gene>
    <name evidence="2" type="ORF">CA54_17470</name>
</gene>
<reference evidence="2 3" key="1">
    <citation type="submission" date="2019-02" db="EMBL/GenBank/DDBJ databases">
        <title>Deep-cultivation of Planctomycetes and their phenomic and genomic characterization uncovers novel biology.</title>
        <authorList>
            <person name="Wiegand S."/>
            <person name="Jogler M."/>
            <person name="Boedeker C."/>
            <person name="Pinto D."/>
            <person name="Vollmers J."/>
            <person name="Rivas-Marin E."/>
            <person name="Kohn T."/>
            <person name="Peeters S.H."/>
            <person name="Heuer A."/>
            <person name="Rast P."/>
            <person name="Oberbeckmann S."/>
            <person name="Bunk B."/>
            <person name="Jeske O."/>
            <person name="Meyerdierks A."/>
            <person name="Storesund J.E."/>
            <person name="Kallscheuer N."/>
            <person name="Luecker S."/>
            <person name="Lage O.M."/>
            <person name="Pohl T."/>
            <person name="Merkel B.J."/>
            <person name="Hornburger P."/>
            <person name="Mueller R.-W."/>
            <person name="Bruemmer F."/>
            <person name="Labrenz M."/>
            <person name="Spormann A.M."/>
            <person name="Op Den Camp H."/>
            <person name="Overmann J."/>
            <person name="Amann R."/>
            <person name="Jetten M.S.M."/>
            <person name="Mascher T."/>
            <person name="Medema M.H."/>
            <person name="Devos D.P."/>
            <person name="Kaster A.-K."/>
            <person name="Ovreas L."/>
            <person name="Rohde M."/>
            <person name="Galperin M.Y."/>
            <person name="Jogler C."/>
        </authorList>
    </citation>
    <scope>NUCLEOTIDE SEQUENCE [LARGE SCALE GENOMIC DNA]</scope>
    <source>
        <strain evidence="2 3">CA54</strain>
    </source>
</reference>